<accession>A0A7J0EBC9</accession>
<gene>
    <name evidence="1" type="ORF">Acr_03g0000030</name>
</gene>
<organism evidence="1 2">
    <name type="scientific">Actinidia rufa</name>
    <dbReference type="NCBI Taxonomy" id="165716"/>
    <lineage>
        <taxon>Eukaryota</taxon>
        <taxon>Viridiplantae</taxon>
        <taxon>Streptophyta</taxon>
        <taxon>Embryophyta</taxon>
        <taxon>Tracheophyta</taxon>
        <taxon>Spermatophyta</taxon>
        <taxon>Magnoliopsida</taxon>
        <taxon>eudicotyledons</taxon>
        <taxon>Gunneridae</taxon>
        <taxon>Pentapetalae</taxon>
        <taxon>asterids</taxon>
        <taxon>Ericales</taxon>
        <taxon>Actinidiaceae</taxon>
        <taxon>Actinidia</taxon>
    </lineage>
</organism>
<proteinExistence type="predicted"/>
<dbReference type="EMBL" id="BJWL01000003">
    <property type="protein sequence ID" value="GFY83229.1"/>
    <property type="molecule type" value="Genomic_DNA"/>
</dbReference>
<dbReference type="AlphaFoldDB" id="A0A7J0EBC9"/>
<evidence type="ECO:0000313" key="1">
    <source>
        <dbReference type="EMBL" id="GFY83229.1"/>
    </source>
</evidence>
<dbReference type="OrthoDB" id="4255at2759"/>
<comment type="caution">
    <text evidence="1">The sequence shown here is derived from an EMBL/GenBank/DDBJ whole genome shotgun (WGS) entry which is preliminary data.</text>
</comment>
<keyword evidence="1" id="KW-0067">ATP-binding</keyword>
<dbReference type="GO" id="GO:0004386">
    <property type="term" value="F:helicase activity"/>
    <property type="evidence" value="ECO:0007669"/>
    <property type="project" value="UniProtKB-KW"/>
</dbReference>
<protein>
    <submittedName>
        <fullName evidence="1">DEAD box RNA helicase</fullName>
    </submittedName>
</protein>
<sequence length="131" mass="14768">MKLAGVEEEENGRHGVEEEDPNDVLNFRISAQLRETLKAKGSESLFTIQAMTLDTVPDGSDLAVRARTGQIKILHQAIRFYYALICLVVYLDVLKDGRFGSFWEHLALETLSVILLQPLIIDNHWATLDNS</sequence>
<name>A0A7J0EBC9_9ERIC</name>
<keyword evidence="2" id="KW-1185">Reference proteome</keyword>
<reference evidence="1 2" key="1">
    <citation type="submission" date="2019-07" db="EMBL/GenBank/DDBJ databases">
        <title>De Novo Assembly of kiwifruit Actinidia rufa.</title>
        <authorList>
            <person name="Sugita-Konishi S."/>
            <person name="Sato K."/>
            <person name="Mori E."/>
            <person name="Abe Y."/>
            <person name="Kisaki G."/>
            <person name="Hamano K."/>
            <person name="Suezawa K."/>
            <person name="Otani M."/>
            <person name="Fukuda T."/>
            <person name="Manabe T."/>
            <person name="Gomi K."/>
            <person name="Tabuchi M."/>
            <person name="Akimitsu K."/>
            <person name="Kataoka I."/>
        </authorList>
    </citation>
    <scope>NUCLEOTIDE SEQUENCE [LARGE SCALE GENOMIC DNA]</scope>
    <source>
        <strain evidence="2">cv. Fuchu</strain>
    </source>
</reference>
<evidence type="ECO:0000313" key="2">
    <source>
        <dbReference type="Proteomes" id="UP000585474"/>
    </source>
</evidence>
<keyword evidence="1" id="KW-0378">Hydrolase</keyword>
<dbReference type="Proteomes" id="UP000585474">
    <property type="component" value="Unassembled WGS sequence"/>
</dbReference>
<keyword evidence="1" id="KW-0347">Helicase</keyword>
<keyword evidence="1" id="KW-0547">Nucleotide-binding</keyword>